<dbReference type="HOGENOM" id="CLU_3011579_0_0_9"/>
<comment type="caution">
    <text evidence="1">The sequence shown here is derived from an EMBL/GenBank/DDBJ whole genome shotgun (WGS) entry which is preliminary data.</text>
</comment>
<accession>U2KFX1</accession>
<dbReference type="Proteomes" id="UP000016662">
    <property type="component" value="Unassembled WGS sequence"/>
</dbReference>
<dbReference type="EMBL" id="AWVF01000026">
    <property type="protein sequence ID" value="ERJ97436.1"/>
    <property type="molecule type" value="Genomic_DNA"/>
</dbReference>
<keyword evidence="2" id="KW-1185">Reference proteome</keyword>
<evidence type="ECO:0000313" key="2">
    <source>
        <dbReference type="Proteomes" id="UP000016662"/>
    </source>
</evidence>
<evidence type="ECO:0000313" key="1">
    <source>
        <dbReference type="EMBL" id="ERJ97436.1"/>
    </source>
</evidence>
<gene>
    <name evidence="1" type="ORF">RUMCAL_00219</name>
</gene>
<dbReference type="STRING" id="411473.RUMCAL_00219"/>
<dbReference type="PATRIC" id="fig|411473.3.peg.191"/>
<dbReference type="AlphaFoldDB" id="U2KFX1"/>
<reference evidence="1 2" key="1">
    <citation type="submission" date="2013-07" db="EMBL/GenBank/DDBJ databases">
        <authorList>
            <person name="Weinstock G."/>
            <person name="Sodergren E."/>
            <person name="Wylie T."/>
            <person name="Fulton L."/>
            <person name="Fulton R."/>
            <person name="Fronick C."/>
            <person name="O'Laughlin M."/>
            <person name="Godfrey J."/>
            <person name="Miner T."/>
            <person name="Herter B."/>
            <person name="Appelbaum E."/>
            <person name="Cordes M."/>
            <person name="Lek S."/>
            <person name="Wollam A."/>
            <person name="Pepin K.H."/>
            <person name="Palsikar V.B."/>
            <person name="Mitreva M."/>
            <person name="Wilson R.K."/>
        </authorList>
    </citation>
    <scope>NUCLEOTIDE SEQUENCE [LARGE SCALE GENOMIC DNA]</scope>
    <source>
        <strain evidence="1 2">ATCC 27760</strain>
    </source>
</reference>
<proteinExistence type="predicted"/>
<dbReference type="RefSeq" id="WP_021681555.1">
    <property type="nucleotide sequence ID" value="NZ_KI260355.1"/>
</dbReference>
<sequence>MHTEKMCSCYRITKRYFLKTKRKCRCFYCRSNRQYANMKRLLSAEEKLREWSVGDV</sequence>
<name>U2KFX1_9FIRM</name>
<protein>
    <submittedName>
        <fullName evidence="1">Uncharacterized protein</fullName>
    </submittedName>
</protein>
<organism evidence="1 2">
    <name type="scientific">Ruminococcus callidus ATCC 27760</name>
    <dbReference type="NCBI Taxonomy" id="411473"/>
    <lineage>
        <taxon>Bacteria</taxon>
        <taxon>Bacillati</taxon>
        <taxon>Bacillota</taxon>
        <taxon>Clostridia</taxon>
        <taxon>Eubacteriales</taxon>
        <taxon>Oscillospiraceae</taxon>
        <taxon>Ruminococcus</taxon>
    </lineage>
</organism>
<dbReference type="GeneID" id="93693549"/>